<evidence type="ECO:0000313" key="3">
    <source>
        <dbReference type="Proteomes" id="UP000051330"/>
    </source>
</evidence>
<evidence type="ECO:0000313" key="2">
    <source>
        <dbReference type="EMBL" id="KRL12596.1"/>
    </source>
</evidence>
<dbReference type="AlphaFoldDB" id="A0A0R1N2K8"/>
<feature type="region of interest" description="Disordered" evidence="1">
    <location>
        <begin position="401"/>
        <end position="423"/>
    </location>
</feature>
<dbReference type="EMBL" id="AZEC01000007">
    <property type="protein sequence ID" value="KRL12596.1"/>
    <property type="molecule type" value="Genomic_DNA"/>
</dbReference>
<gene>
    <name evidence="2" type="ORF">FD09_GL002916</name>
</gene>
<dbReference type="Proteomes" id="UP000051330">
    <property type="component" value="Unassembled WGS sequence"/>
</dbReference>
<organism evidence="2 3">
    <name type="scientific">Schleiferilactobacillus perolens DSM 12744</name>
    <dbReference type="NCBI Taxonomy" id="1423792"/>
    <lineage>
        <taxon>Bacteria</taxon>
        <taxon>Bacillati</taxon>
        <taxon>Bacillota</taxon>
        <taxon>Bacilli</taxon>
        <taxon>Lactobacillales</taxon>
        <taxon>Lactobacillaceae</taxon>
        <taxon>Schleiferilactobacillus</taxon>
    </lineage>
</organism>
<accession>A0A0R1N2K8</accession>
<evidence type="ECO:0000256" key="1">
    <source>
        <dbReference type="SAM" id="MobiDB-lite"/>
    </source>
</evidence>
<dbReference type="OrthoDB" id="9857376at2"/>
<name>A0A0R1N2K8_9LACO</name>
<dbReference type="RefSeq" id="WP_057820662.1">
    <property type="nucleotide sequence ID" value="NZ_AZEC01000007.1"/>
</dbReference>
<proteinExistence type="predicted"/>
<keyword evidence="3" id="KW-1185">Reference proteome</keyword>
<comment type="caution">
    <text evidence="2">The sequence shown here is derived from an EMBL/GenBank/DDBJ whole genome shotgun (WGS) entry which is preliminary data.</text>
</comment>
<reference evidence="2 3" key="1">
    <citation type="journal article" date="2015" name="Genome Announc.">
        <title>Expanding the biotechnology potential of lactobacilli through comparative genomics of 213 strains and associated genera.</title>
        <authorList>
            <person name="Sun Z."/>
            <person name="Harris H.M."/>
            <person name="McCann A."/>
            <person name="Guo C."/>
            <person name="Argimon S."/>
            <person name="Zhang W."/>
            <person name="Yang X."/>
            <person name="Jeffery I.B."/>
            <person name="Cooney J.C."/>
            <person name="Kagawa T.F."/>
            <person name="Liu W."/>
            <person name="Song Y."/>
            <person name="Salvetti E."/>
            <person name="Wrobel A."/>
            <person name="Rasinkangas P."/>
            <person name="Parkhill J."/>
            <person name="Rea M.C."/>
            <person name="O'Sullivan O."/>
            <person name="Ritari J."/>
            <person name="Douillard F.P."/>
            <person name="Paul Ross R."/>
            <person name="Yang R."/>
            <person name="Briner A.E."/>
            <person name="Felis G.E."/>
            <person name="de Vos W.M."/>
            <person name="Barrangou R."/>
            <person name="Klaenhammer T.R."/>
            <person name="Caufield P.W."/>
            <person name="Cui Y."/>
            <person name="Zhang H."/>
            <person name="O'Toole P.W."/>
        </authorList>
    </citation>
    <scope>NUCLEOTIDE SEQUENCE [LARGE SCALE GENOMIC DNA]</scope>
    <source>
        <strain evidence="2 3">DSM 12744</strain>
    </source>
</reference>
<evidence type="ECO:0008006" key="4">
    <source>
        <dbReference type="Google" id="ProtNLM"/>
    </source>
</evidence>
<protein>
    <recommendedName>
        <fullName evidence="4">Gram-positive cocci surface proteins LPxTG domain-containing protein</fullName>
    </recommendedName>
</protein>
<dbReference type="STRING" id="1423792.FD09_GL002916"/>
<sequence length="455" mass="48989">MGEKKKHQAWWPVTIAAAALLGGAVGTVAFTPPVQAATTLTQTSNQWENDRSIVLSSALFQNSVIPMTWNTPVLVEVDGNWVDSAQQNLQSLITAAHDAASFQQAWAQIGQQAAYRLALTVTHSANTTAVQNFLQAASSDPQCRNLTNQQVFQQLFSHTNFSDIIQHVADYDNQAVLAPALKALQQVGTAQGWDRIGQIQQTSAGQYAVIATPVSALVASASSPADLNQRIQQVFQQLTWRTALAITDGLTPQTLPSGAQARIDAFLNTTDQSGATIQTVFSKNSQQAVFNTATLLPNYSQLFADYTKYLTDNKPAQGDNGDHHETKPTTPDQNDAGHGTETPTQPGKPALVVNSGPDSAMRTPAVSNKQSNTALQVVDRTTNANSSQVITLNQKITSIQYSPESDNDDVPGDNTGLPQTGENQTDSTILQQAGFILLTIATLSVITYKRRRDYV</sequence>
<feature type="region of interest" description="Disordered" evidence="1">
    <location>
        <begin position="313"/>
        <end position="372"/>
    </location>
</feature>
<dbReference type="PATRIC" id="fig|1423792.3.peg.2990"/>